<dbReference type="EMBL" id="CP049217">
    <property type="protein sequence ID" value="QTG14807.1"/>
    <property type="molecule type" value="Genomic_DNA"/>
</dbReference>
<organism evidence="4 5">
    <name type="scientific">Agrobacterium tumefaciens</name>
    <dbReference type="NCBI Taxonomy" id="358"/>
    <lineage>
        <taxon>Bacteria</taxon>
        <taxon>Pseudomonadati</taxon>
        <taxon>Pseudomonadota</taxon>
        <taxon>Alphaproteobacteria</taxon>
        <taxon>Hyphomicrobiales</taxon>
        <taxon>Rhizobiaceae</taxon>
        <taxon>Rhizobium/Agrobacterium group</taxon>
        <taxon>Agrobacterium</taxon>
        <taxon>Agrobacterium tumefaciens complex</taxon>
    </lineage>
</organism>
<dbReference type="RefSeq" id="WP_111795317.1">
    <property type="nucleotide sequence ID" value="NZ_CP049217.1"/>
</dbReference>
<accession>A0AAJ4N4V9</accession>
<gene>
    <name evidence="4" type="ORF">G6M86_16015</name>
</gene>
<evidence type="ECO:0000313" key="5">
    <source>
        <dbReference type="Proteomes" id="UP000663946"/>
    </source>
</evidence>
<dbReference type="AlphaFoldDB" id="A0AAJ4N4V9"/>
<keyword evidence="2" id="KW-0328">Glycosyltransferase</keyword>
<reference evidence="4" key="1">
    <citation type="submission" date="2020-02" db="EMBL/GenBank/DDBJ databases">
        <title>Unexpected conservation and global transmission of agrobacterial virulence plasmids.</title>
        <authorList>
            <person name="Weisberg A.J."/>
            <person name="Davis E.W. II"/>
            <person name="Tabima J.R."/>
            <person name="Belcher M.S."/>
            <person name="Miller M."/>
            <person name="Kuo C.-H."/>
            <person name="Loper J.E."/>
            <person name="Grunwald N.J."/>
            <person name="Putnam M.L."/>
            <person name="Chang J.H."/>
        </authorList>
    </citation>
    <scope>NUCLEOTIDE SEQUENCE</scope>
    <source>
        <strain evidence="4">Q15/94</strain>
    </source>
</reference>
<protein>
    <submittedName>
        <fullName evidence="4">Glycosyltransferase family 2 protein</fullName>
    </submittedName>
</protein>
<dbReference type="PANTHER" id="PTHR43179:SF12">
    <property type="entry name" value="GALACTOFURANOSYLTRANSFERASE GLFT2"/>
    <property type="match status" value="1"/>
</dbReference>
<evidence type="ECO:0000256" key="3">
    <source>
        <dbReference type="ARBA" id="ARBA00022679"/>
    </source>
</evidence>
<sequence>MTGANEDVKSRPSIQVQSVLYNMDQFSIRRSLEALARSVDLAVSEGLSSRVKVVYGDTSSKRCLQDLDLQSLKQEFSWAFEISYVFFDENIGSANGHNRLATGCDTDYLLILNPDVVVSPRLLHHMLSPFADRSVGMVEAKQLPIEHPKTYDPSTGVTSWATTACALTPTTLFRTLEGFDSTSFFLYCDDVDYSWRVREAGYKVIFTPAAVVFHDKRISPKGEWRPSSAEVRYSAEAALMMAHKWSRPDIVAKIAKMYLDGSEEQVLALKKFRSMEQRGELPSPRDSEHKVGEFEGYFYAKHRYPL</sequence>
<dbReference type="InterPro" id="IPR029044">
    <property type="entry name" value="Nucleotide-diphossugar_trans"/>
</dbReference>
<name>A0AAJ4N4V9_AGRTU</name>
<comment type="similarity">
    <text evidence="1">Belongs to the glycosyltransferase 2 family.</text>
</comment>
<evidence type="ECO:0000313" key="4">
    <source>
        <dbReference type="EMBL" id="QTG14807.1"/>
    </source>
</evidence>
<proteinExistence type="inferred from homology"/>
<dbReference type="SUPFAM" id="SSF53448">
    <property type="entry name" value="Nucleotide-diphospho-sugar transferases"/>
    <property type="match status" value="1"/>
</dbReference>
<evidence type="ECO:0000256" key="2">
    <source>
        <dbReference type="ARBA" id="ARBA00022676"/>
    </source>
</evidence>
<dbReference type="Proteomes" id="UP000663946">
    <property type="component" value="Chromosome 2"/>
</dbReference>
<dbReference type="PANTHER" id="PTHR43179">
    <property type="entry name" value="RHAMNOSYLTRANSFERASE WBBL"/>
    <property type="match status" value="1"/>
</dbReference>
<keyword evidence="3" id="KW-0808">Transferase</keyword>
<dbReference type="GO" id="GO:0016757">
    <property type="term" value="F:glycosyltransferase activity"/>
    <property type="evidence" value="ECO:0007669"/>
    <property type="project" value="UniProtKB-KW"/>
</dbReference>
<dbReference type="Gene3D" id="3.90.550.10">
    <property type="entry name" value="Spore Coat Polysaccharide Biosynthesis Protein SpsA, Chain A"/>
    <property type="match status" value="1"/>
</dbReference>
<evidence type="ECO:0000256" key="1">
    <source>
        <dbReference type="ARBA" id="ARBA00006739"/>
    </source>
</evidence>